<organism evidence="7 8">
    <name type="scientific">Candidatus Curtissbacteria bacterium RBG_16_39_7</name>
    <dbReference type="NCBI Taxonomy" id="1797707"/>
    <lineage>
        <taxon>Bacteria</taxon>
        <taxon>Candidatus Curtissiibacteriota</taxon>
    </lineage>
</organism>
<protein>
    <recommendedName>
        <fullName evidence="2 5">Elongation factor Ts</fullName>
        <shortName evidence="5">EF-Ts</shortName>
    </recommendedName>
</protein>
<evidence type="ECO:0000256" key="3">
    <source>
        <dbReference type="ARBA" id="ARBA00022768"/>
    </source>
</evidence>
<comment type="subcellular location">
    <subcellularLocation>
        <location evidence="5">Cytoplasm</location>
    </subcellularLocation>
</comment>
<keyword evidence="3 5" id="KW-0251">Elongation factor</keyword>
<evidence type="ECO:0000256" key="1">
    <source>
        <dbReference type="ARBA" id="ARBA00005532"/>
    </source>
</evidence>
<dbReference type="Pfam" id="PF00889">
    <property type="entry name" value="EF_TS"/>
    <property type="match status" value="1"/>
</dbReference>
<accession>A0A1F5G1T1</accession>
<feature type="region of interest" description="Involved in Mg(2+) ion dislocation from EF-Tu" evidence="5">
    <location>
        <begin position="81"/>
        <end position="84"/>
    </location>
</feature>
<dbReference type="Gene3D" id="1.10.8.10">
    <property type="entry name" value="DNA helicase RuvA subunit, C-terminal domain"/>
    <property type="match status" value="1"/>
</dbReference>
<dbReference type="GO" id="GO:0003746">
    <property type="term" value="F:translation elongation factor activity"/>
    <property type="evidence" value="ECO:0007669"/>
    <property type="project" value="UniProtKB-UniRule"/>
</dbReference>
<proteinExistence type="inferred from homology"/>
<dbReference type="CDD" id="cd14275">
    <property type="entry name" value="UBA_EF-Ts"/>
    <property type="match status" value="1"/>
</dbReference>
<comment type="function">
    <text evidence="5">Associates with the EF-Tu.GDP complex and induces the exchange of GDP to GTP. It remains bound to the aminoacyl-tRNA.EF-Tu.GTP complex up to the GTP hydrolysis stage on the ribosome.</text>
</comment>
<dbReference type="Proteomes" id="UP000176628">
    <property type="component" value="Unassembled WGS sequence"/>
</dbReference>
<dbReference type="HAMAP" id="MF_00050">
    <property type="entry name" value="EF_Ts"/>
    <property type="match status" value="1"/>
</dbReference>
<dbReference type="SUPFAM" id="SSF54713">
    <property type="entry name" value="Elongation factor Ts (EF-Ts), dimerisation domain"/>
    <property type="match status" value="1"/>
</dbReference>
<dbReference type="GO" id="GO:0005737">
    <property type="term" value="C:cytoplasm"/>
    <property type="evidence" value="ECO:0007669"/>
    <property type="project" value="UniProtKB-SubCell"/>
</dbReference>
<dbReference type="Gene3D" id="3.30.479.20">
    <property type="entry name" value="Elongation factor Ts, dimerisation domain"/>
    <property type="match status" value="1"/>
</dbReference>
<evidence type="ECO:0000256" key="4">
    <source>
        <dbReference type="ARBA" id="ARBA00022917"/>
    </source>
</evidence>
<evidence type="ECO:0000313" key="8">
    <source>
        <dbReference type="Proteomes" id="UP000176628"/>
    </source>
</evidence>
<dbReference type="InterPro" id="IPR036402">
    <property type="entry name" value="EF-Ts_dimer_sf"/>
</dbReference>
<evidence type="ECO:0000256" key="2">
    <source>
        <dbReference type="ARBA" id="ARBA00016956"/>
    </source>
</evidence>
<reference evidence="7 8" key="1">
    <citation type="journal article" date="2016" name="Nat. Commun.">
        <title>Thousands of microbial genomes shed light on interconnected biogeochemical processes in an aquifer system.</title>
        <authorList>
            <person name="Anantharaman K."/>
            <person name="Brown C.T."/>
            <person name="Hug L.A."/>
            <person name="Sharon I."/>
            <person name="Castelle C.J."/>
            <person name="Probst A.J."/>
            <person name="Thomas B.C."/>
            <person name="Singh A."/>
            <person name="Wilkins M.J."/>
            <person name="Karaoz U."/>
            <person name="Brodie E.L."/>
            <person name="Williams K.H."/>
            <person name="Hubbard S.S."/>
            <person name="Banfield J.F."/>
        </authorList>
    </citation>
    <scope>NUCLEOTIDE SEQUENCE [LARGE SCALE GENOMIC DNA]</scope>
</reference>
<dbReference type="EMBL" id="MFAV01000043">
    <property type="protein sequence ID" value="OGD85831.1"/>
    <property type="molecule type" value="Genomic_DNA"/>
</dbReference>
<dbReference type="SUPFAM" id="SSF46934">
    <property type="entry name" value="UBA-like"/>
    <property type="match status" value="1"/>
</dbReference>
<keyword evidence="5" id="KW-0963">Cytoplasm</keyword>
<sequence>MKISIEKIKELRELTGISIADCKAALEETKGDLKKAQEILRQKGIEEAEKKSERVVGQGLVETYVHANGKIASMVEVACETDFVARTPDFKNLTHEIAMQVCAMDPGSVDELLHQEYIRDNEQTIGDLVKETISKLGENIQIKRFIRFELGQ</sequence>
<comment type="caution">
    <text evidence="7">The sequence shown here is derived from an EMBL/GenBank/DDBJ whole genome shotgun (WGS) entry which is preliminary data.</text>
</comment>
<dbReference type="NCBIfam" id="TIGR00116">
    <property type="entry name" value="tsf"/>
    <property type="match status" value="1"/>
</dbReference>
<dbReference type="InterPro" id="IPR001816">
    <property type="entry name" value="Transl_elong_EFTs/EF1B"/>
</dbReference>
<evidence type="ECO:0000259" key="6">
    <source>
        <dbReference type="Pfam" id="PF00889"/>
    </source>
</evidence>
<dbReference type="InterPro" id="IPR014039">
    <property type="entry name" value="Transl_elong_EFTs/EF1B_dimer"/>
</dbReference>
<name>A0A1F5G1T1_9BACT</name>
<feature type="domain" description="Translation elongation factor EFTs/EF1B dimerisation" evidence="6">
    <location>
        <begin position="72"/>
        <end position="149"/>
    </location>
</feature>
<dbReference type="InterPro" id="IPR009060">
    <property type="entry name" value="UBA-like_sf"/>
</dbReference>
<comment type="similarity">
    <text evidence="1 5">Belongs to the EF-Ts family.</text>
</comment>
<dbReference type="AlphaFoldDB" id="A0A1F5G1T1"/>
<keyword evidence="4 5" id="KW-0648">Protein biosynthesis</keyword>
<dbReference type="PANTHER" id="PTHR11741:SF0">
    <property type="entry name" value="ELONGATION FACTOR TS, MITOCHONDRIAL"/>
    <property type="match status" value="1"/>
</dbReference>
<gene>
    <name evidence="5" type="primary">tsf</name>
    <name evidence="7" type="ORF">A2Z23_02100</name>
</gene>
<evidence type="ECO:0000313" key="7">
    <source>
        <dbReference type="EMBL" id="OGD85831.1"/>
    </source>
</evidence>
<evidence type="ECO:0000256" key="5">
    <source>
        <dbReference type="HAMAP-Rule" id="MF_00050"/>
    </source>
</evidence>
<dbReference type="FunFam" id="1.10.8.10:FF:000001">
    <property type="entry name" value="Elongation factor Ts"/>
    <property type="match status" value="1"/>
</dbReference>
<dbReference type="PANTHER" id="PTHR11741">
    <property type="entry name" value="ELONGATION FACTOR TS"/>
    <property type="match status" value="1"/>
</dbReference>